<name>B6YPY6_9STRE</name>
<dbReference type="InterPro" id="IPR027417">
    <property type="entry name" value="P-loop_NTPase"/>
</dbReference>
<sequence>MIITMENYCQKNKNSIIYINQKSYSFNDSMKNNIILGKEYDDELIKTSISLSGIDVLINELAEREDTMLSNNNISLASRQI</sequence>
<evidence type="ECO:0000313" key="1">
    <source>
        <dbReference type="EMBL" id="CAP20374.1"/>
    </source>
</evidence>
<dbReference type="Gene3D" id="3.40.50.300">
    <property type="entry name" value="P-loop containing nucleotide triphosphate hydrolases"/>
    <property type="match status" value="1"/>
</dbReference>
<gene>
    <name evidence="1" type="ORF">SEQ1232</name>
</gene>
<organism evidence="1">
    <name type="scientific">Streptococcus equi subsp. equi</name>
    <dbReference type="NCBI Taxonomy" id="148942"/>
    <lineage>
        <taxon>Bacteria</taxon>
        <taxon>Bacillati</taxon>
        <taxon>Bacillota</taxon>
        <taxon>Bacilli</taxon>
        <taxon>Lactobacillales</taxon>
        <taxon>Streptococcaceae</taxon>
        <taxon>Streptococcus</taxon>
    </lineage>
</organism>
<dbReference type="RefSeq" id="WP_012679598.1">
    <property type="nucleotide sequence ID" value="NZ_BTYB01000005.1"/>
</dbReference>
<reference evidence="1" key="1">
    <citation type="submission" date="2007-11" db="EMBL/GenBank/DDBJ databases">
        <authorList>
            <person name="Turk W.J.R."/>
            <person name="Mao X.-J."/>
            <person name="Bielawny T."/>
            <person name="Brunham R."/>
            <person name="Luo M."/>
            <person name="Plummer F."/>
        </authorList>
    </citation>
    <scope>NUCLEOTIDE SEQUENCE</scope>
    <source>
        <strain evidence="1">4047</strain>
    </source>
</reference>
<dbReference type="AlphaFoldDB" id="B6YPY6"/>
<protein>
    <submittedName>
        <fullName evidence="1">Uncharacterized protein</fullName>
    </submittedName>
</protein>
<reference evidence="1" key="2">
    <citation type="journal article" date="2008" name="Mol. Microbiol.">
        <title>A novel streptococcal integrative conjugative element involved in iron acquisition.</title>
        <authorList>
            <person name="Heather Z."/>
            <person name="Holden M.T."/>
            <person name="Steward K.F."/>
            <person name="Parkhill J."/>
            <person name="Song L."/>
            <person name="Challis G.L."/>
            <person name="Robinson C."/>
            <person name="Davis-Poynter N."/>
            <person name="Waller A.S."/>
        </authorList>
    </citation>
    <scope>NUCLEOTIDE SEQUENCE</scope>
    <source>
        <strain evidence="1">4047</strain>
    </source>
</reference>
<accession>B6YPY6</accession>
<proteinExistence type="predicted"/>
<dbReference type="EMBL" id="AM909652">
    <property type="protein sequence ID" value="CAP20374.1"/>
    <property type="molecule type" value="Genomic_DNA"/>
</dbReference>